<reference evidence="1" key="1">
    <citation type="journal article" date="2020" name="Stud. Mycol.">
        <title>101 Dothideomycetes genomes: a test case for predicting lifestyles and emergence of pathogens.</title>
        <authorList>
            <person name="Haridas S."/>
            <person name="Albert R."/>
            <person name="Binder M."/>
            <person name="Bloem J."/>
            <person name="Labutti K."/>
            <person name="Salamov A."/>
            <person name="Andreopoulos B."/>
            <person name="Baker S."/>
            <person name="Barry K."/>
            <person name="Bills G."/>
            <person name="Bluhm B."/>
            <person name="Cannon C."/>
            <person name="Castanera R."/>
            <person name="Culley D."/>
            <person name="Daum C."/>
            <person name="Ezra D."/>
            <person name="Gonzalez J."/>
            <person name="Henrissat B."/>
            <person name="Kuo A."/>
            <person name="Liang C."/>
            <person name="Lipzen A."/>
            <person name="Lutzoni F."/>
            <person name="Magnuson J."/>
            <person name="Mondo S."/>
            <person name="Nolan M."/>
            <person name="Ohm R."/>
            <person name="Pangilinan J."/>
            <person name="Park H.-J."/>
            <person name="Ramirez L."/>
            <person name="Alfaro M."/>
            <person name="Sun H."/>
            <person name="Tritt A."/>
            <person name="Yoshinaga Y."/>
            <person name="Zwiers L.-H."/>
            <person name="Turgeon B."/>
            <person name="Goodwin S."/>
            <person name="Spatafora J."/>
            <person name="Crous P."/>
            <person name="Grigoriev I."/>
        </authorList>
    </citation>
    <scope>NUCLEOTIDE SEQUENCE</scope>
    <source>
        <strain evidence="1">CBS 627.86</strain>
    </source>
</reference>
<evidence type="ECO:0000313" key="1">
    <source>
        <dbReference type="EMBL" id="KAF2115060.1"/>
    </source>
</evidence>
<dbReference type="EMBL" id="ML977324">
    <property type="protein sequence ID" value="KAF2115060.1"/>
    <property type="molecule type" value="Genomic_DNA"/>
</dbReference>
<feature type="non-terminal residue" evidence="1">
    <location>
        <position position="1"/>
    </location>
</feature>
<dbReference type="PANTHER" id="PTHR38119:SF1">
    <property type="entry name" value="BTB DOMAIN-CONTAINING PROTEIN"/>
    <property type="match status" value="1"/>
</dbReference>
<dbReference type="PANTHER" id="PTHR38119">
    <property type="entry name" value="BTB DOMAIN-CONTAINING PROTEIN-RELATED"/>
    <property type="match status" value="1"/>
</dbReference>
<sequence>VKAYYDTLAYFYGNALPISNTSIWAALLQSEELVKVATALECLQSIRAEINEVLCGFRTKLFLAIKDDPVRWMKIAIATQSGMIYPECLTHLVGSHPLSPWPTKRISLPSELRQLIAAKSRELELLCYEANESLLMSSIMVGKGPVTPDDSQHYETWTAVSIFRDAIATRLHKLDGQSYGRVRGRGAFYRAIAKGGTSFLDYEEVRGLCVDLMKSKWEDLGSDLKLLKSHAAGVVDKLAQNELFIDPDSNGIGYLTCYKPQPSDRPW</sequence>
<dbReference type="AlphaFoldDB" id="A0A6A5Z6I7"/>
<evidence type="ECO:0000313" key="2">
    <source>
        <dbReference type="Proteomes" id="UP000799770"/>
    </source>
</evidence>
<dbReference type="OrthoDB" id="5280838at2759"/>
<name>A0A6A5Z6I7_9PLEO</name>
<organism evidence="1 2">
    <name type="scientific">Lophiotrema nucula</name>
    <dbReference type="NCBI Taxonomy" id="690887"/>
    <lineage>
        <taxon>Eukaryota</taxon>
        <taxon>Fungi</taxon>
        <taxon>Dikarya</taxon>
        <taxon>Ascomycota</taxon>
        <taxon>Pezizomycotina</taxon>
        <taxon>Dothideomycetes</taxon>
        <taxon>Pleosporomycetidae</taxon>
        <taxon>Pleosporales</taxon>
        <taxon>Lophiotremataceae</taxon>
        <taxon>Lophiotrema</taxon>
    </lineage>
</organism>
<gene>
    <name evidence="1" type="ORF">BDV96DRAFT_477478</name>
</gene>
<feature type="non-terminal residue" evidence="1">
    <location>
        <position position="267"/>
    </location>
</feature>
<proteinExistence type="predicted"/>
<keyword evidence="2" id="KW-1185">Reference proteome</keyword>
<accession>A0A6A5Z6I7</accession>
<protein>
    <submittedName>
        <fullName evidence="1">Uncharacterized protein</fullName>
    </submittedName>
</protein>
<dbReference type="Proteomes" id="UP000799770">
    <property type="component" value="Unassembled WGS sequence"/>
</dbReference>